<comment type="subcellular location">
    <subcellularLocation>
        <location evidence="1">Membrane</location>
        <topology evidence="1">Multi-pass membrane protein</topology>
    </subcellularLocation>
</comment>
<comment type="similarity">
    <text evidence="5">Belongs to the BI1 family.</text>
</comment>
<reference evidence="6" key="1">
    <citation type="submission" date="2015-05" db="UniProtKB">
        <authorList>
            <consortium name="EnsemblMetazoa"/>
        </authorList>
    </citation>
    <scope>IDENTIFICATION</scope>
</reference>
<dbReference type="GO" id="GO:0005794">
    <property type="term" value="C:Golgi apparatus"/>
    <property type="evidence" value="ECO:0007669"/>
    <property type="project" value="TreeGrafter"/>
</dbReference>
<keyword evidence="7" id="KW-1185">Reference proteome</keyword>
<evidence type="ECO:0000256" key="4">
    <source>
        <dbReference type="ARBA" id="ARBA00023136"/>
    </source>
</evidence>
<comment type="caution">
    <text evidence="5">Lacks conserved residue(s) required for the propagation of feature annotation.</text>
</comment>
<dbReference type="EnsemblMetazoa" id="RPRC010573-RA">
    <property type="protein sequence ID" value="RPRC010573-PA"/>
    <property type="gene ID" value="RPRC010573"/>
</dbReference>
<feature type="transmembrane region" description="Helical" evidence="5">
    <location>
        <begin position="23"/>
        <end position="42"/>
    </location>
</feature>
<dbReference type="VEuPathDB" id="VectorBase:RPRC010573"/>
<organism evidence="6 7">
    <name type="scientific">Rhodnius prolixus</name>
    <name type="common">Triatomid bug</name>
    <dbReference type="NCBI Taxonomy" id="13249"/>
    <lineage>
        <taxon>Eukaryota</taxon>
        <taxon>Metazoa</taxon>
        <taxon>Ecdysozoa</taxon>
        <taxon>Arthropoda</taxon>
        <taxon>Hexapoda</taxon>
        <taxon>Insecta</taxon>
        <taxon>Pterygota</taxon>
        <taxon>Neoptera</taxon>
        <taxon>Paraneoptera</taxon>
        <taxon>Hemiptera</taxon>
        <taxon>Heteroptera</taxon>
        <taxon>Panheteroptera</taxon>
        <taxon>Cimicomorpha</taxon>
        <taxon>Reduviidae</taxon>
        <taxon>Triatominae</taxon>
        <taxon>Rhodnius</taxon>
    </lineage>
</organism>
<dbReference type="PANTHER" id="PTHR23291">
    <property type="entry name" value="BAX INHIBITOR-RELATED"/>
    <property type="match status" value="1"/>
</dbReference>
<proteinExistence type="inferred from homology"/>
<accession>T1I2Q4</accession>
<feature type="transmembrane region" description="Helical" evidence="5">
    <location>
        <begin position="49"/>
        <end position="72"/>
    </location>
</feature>
<feature type="transmembrane region" description="Helical" evidence="5">
    <location>
        <begin position="78"/>
        <end position="97"/>
    </location>
</feature>
<dbReference type="Proteomes" id="UP000015103">
    <property type="component" value="Unassembled WGS sequence"/>
</dbReference>
<dbReference type="Pfam" id="PF01027">
    <property type="entry name" value="Bax1-I"/>
    <property type="match status" value="1"/>
</dbReference>
<evidence type="ECO:0000313" key="7">
    <source>
        <dbReference type="Proteomes" id="UP000015103"/>
    </source>
</evidence>
<dbReference type="eggNOG" id="KOG2322">
    <property type="taxonomic scope" value="Eukaryota"/>
</dbReference>
<dbReference type="AlphaFoldDB" id="T1I2Q4"/>
<dbReference type="GO" id="GO:0016020">
    <property type="term" value="C:membrane"/>
    <property type="evidence" value="ECO:0007669"/>
    <property type="project" value="UniProtKB-SubCell"/>
</dbReference>
<evidence type="ECO:0000313" key="6">
    <source>
        <dbReference type="EnsemblMetazoa" id="RPRC010573-PA"/>
    </source>
</evidence>
<evidence type="ECO:0000256" key="1">
    <source>
        <dbReference type="ARBA" id="ARBA00004141"/>
    </source>
</evidence>
<keyword evidence="2 5" id="KW-0812">Transmembrane</keyword>
<sequence>MVVLLAASTSVFASLYSLKVISFAFITTASITILITIIARFIPVDFTKCGTLLCILSIVFLVISIVVTILIIVLRMPILQVGLAGLGVLLISFWMLFDTQRILGGKYELEEDEYLMGAITLFVDIIYIFQYLLIIFGLCASDE</sequence>
<evidence type="ECO:0000256" key="5">
    <source>
        <dbReference type="RuleBase" id="RU004379"/>
    </source>
</evidence>
<dbReference type="GO" id="GO:0005783">
    <property type="term" value="C:endoplasmic reticulum"/>
    <property type="evidence" value="ECO:0007669"/>
    <property type="project" value="TreeGrafter"/>
</dbReference>
<evidence type="ECO:0000256" key="3">
    <source>
        <dbReference type="ARBA" id="ARBA00022989"/>
    </source>
</evidence>
<dbReference type="FunCoup" id="T1I2Q4">
    <property type="interactions" value="1"/>
</dbReference>
<dbReference type="GO" id="GO:2001234">
    <property type="term" value="P:negative regulation of apoptotic signaling pathway"/>
    <property type="evidence" value="ECO:0007669"/>
    <property type="project" value="TreeGrafter"/>
</dbReference>
<feature type="transmembrane region" description="Helical" evidence="5">
    <location>
        <begin position="118"/>
        <end position="138"/>
    </location>
</feature>
<name>T1I2Q4_RHOPR</name>
<keyword evidence="3 5" id="KW-1133">Transmembrane helix</keyword>
<dbReference type="OMA" id="WANIAYA"/>
<keyword evidence="4 5" id="KW-0472">Membrane</keyword>
<dbReference type="PANTHER" id="PTHR23291:SF127">
    <property type="entry name" value="PROTEIN LIFEGUARD 1-LIKE"/>
    <property type="match status" value="1"/>
</dbReference>
<dbReference type="InParanoid" id="T1I2Q4"/>
<dbReference type="EMBL" id="ACPB03028990">
    <property type="status" value="NOT_ANNOTATED_CDS"/>
    <property type="molecule type" value="Genomic_DNA"/>
</dbReference>
<protein>
    <submittedName>
        <fullName evidence="6">Uncharacterized protein</fullName>
    </submittedName>
</protein>
<dbReference type="HOGENOM" id="CLU_1808589_0_0_1"/>
<dbReference type="InterPro" id="IPR006214">
    <property type="entry name" value="Bax_inhibitor_1-related"/>
</dbReference>
<evidence type="ECO:0000256" key="2">
    <source>
        <dbReference type="ARBA" id="ARBA00022692"/>
    </source>
</evidence>